<dbReference type="EMBL" id="BMAU01021227">
    <property type="protein sequence ID" value="GFY01405.1"/>
    <property type="molecule type" value="Genomic_DNA"/>
</dbReference>
<dbReference type="Proteomes" id="UP000887159">
    <property type="component" value="Unassembled WGS sequence"/>
</dbReference>
<keyword evidence="2" id="KW-1185">Reference proteome</keyword>
<sequence length="99" mass="11281">MLTAVPGFGGLGVHLAPCHDGFRGPGLDAVEIRWHKKQQLFYSGYWDHGIPVVKVSDRYWHVMSLCPVPLKVHRVGERCPLNLSRAQTSSRWCEMVVRR</sequence>
<protein>
    <submittedName>
        <fullName evidence="1">Uncharacterized protein</fullName>
    </submittedName>
</protein>
<organism evidence="1 2">
    <name type="scientific">Trichonephila clavipes</name>
    <name type="common">Golden silk orbweaver</name>
    <name type="synonym">Nephila clavipes</name>
    <dbReference type="NCBI Taxonomy" id="2585209"/>
    <lineage>
        <taxon>Eukaryota</taxon>
        <taxon>Metazoa</taxon>
        <taxon>Ecdysozoa</taxon>
        <taxon>Arthropoda</taxon>
        <taxon>Chelicerata</taxon>
        <taxon>Arachnida</taxon>
        <taxon>Araneae</taxon>
        <taxon>Araneomorphae</taxon>
        <taxon>Entelegynae</taxon>
        <taxon>Araneoidea</taxon>
        <taxon>Nephilidae</taxon>
        <taxon>Trichonephila</taxon>
    </lineage>
</organism>
<comment type="caution">
    <text evidence="1">The sequence shown here is derived from an EMBL/GenBank/DDBJ whole genome shotgun (WGS) entry which is preliminary data.</text>
</comment>
<dbReference type="AlphaFoldDB" id="A0A8X6RZ05"/>
<evidence type="ECO:0000313" key="1">
    <source>
        <dbReference type="EMBL" id="GFY01405.1"/>
    </source>
</evidence>
<proteinExistence type="predicted"/>
<reference evidence="1" key="1">
    <citation type="submission" date="2020-08" db="EMBL/GenBank/DDBJ databases">
        <title>Multicomponent nature underlies the extraordinary mechanical properties of spider dragline silk.</title>
        <authorList>
            <person name="Kono N."/>
            <person name="Nakamura H."/>
            <person name="Mori M."/>
            <person name="Yoshida Y."/>
            <person name="Ohtoshi R."/>
            <person name="Malay A.D."/>
            <person name="Moran D.A.P."/>
            <person name="Tomita M."/>
            <person name="Numata K."/>
            <person name="Arakawa K."/>
        </authorList>
    </citation>
    <scope>NUCLEOTIDE SEQUENCE</scope>
</reference>
<accession>A0A8X6RZ05</accession>
<evidence type="ECO:0000313" key="2">
    <source>
        <dbReference type="Proteomes" id="UP000887159"/>
    </source>
</evidence>
<gene>
    <name evidence="1" type="ORF">TNCV_850131</name>
</gene>
<name>A0A8X6RZ05_TRICX</name>